<comment type="caution">
    <text evidence="2">The sequence shown here is derived from an EMBL/GenBank/DDBJ whole genome shotgun (WGS) entry which is preliminary data.</text>
</comment>
<keyword evidence="3" id="KW-1185">Reference proteome</keyword>
<evidence type="ECO:0000313" key="2">
    <source>
        <dbReference type="EMBL" id="GLR11414.1"/>
    </source>
</evidence>
<dbReference type="InterPro" id="IPR043132">
    <property type="entry name" value="BCAT-like_C"/>
</dbReference>
<proteinExistence type="inferred from homology"/>
<dbReference type="Gene3D" id="3.20.10.10">
    <property type="entry name" value="D-amino Acid Aminotransferase, subunit A, domain 2"/>
    <property type="match status" value="1"/>
</dbReference>
<dbReference type="Proteomes" id="UP001156706">
    <property type="component" value="Unassembled WGS sequence"/>
</dbReference>
<evidence type="ECO:0000313" key="3">
    <source>
        <dbReference type="Proteomes" id="UP001156706"/>
    </source>
</evidence>
<dbReference type="InterPro" id="IPR043131">
    <property type="entry name" value="BCAT-like_N"/>
</dbReference>
<keyword evidence="2" id="KW-0808">Transferase</keyword>
<dbReference type="PANTHER" id="PTHR42743:SF10">
    <property type="entry name" value="D-ALANINE AMINOTRANSFERASE"/>
    <property type="match status" value="1"/>
</dbReference>
<organism evidence="2 3">
    <name type="scientific">Chitinimonas prasina</name>
    <dbReference type="NCBI Taxonomy" id="1434937"/>
    <lineage>
        <taxon>Bacteria</taxon>
        <taxon>Pseudomonadati</taxon>
        <taxon>Pseudomonadota</taxon>
        <taxon>Betaproteobacteria</taxon>
        <taxon>Neisseriales</taxon>
        <taxon>Chitinibacteraceae</taxon>
        <taxon>Chitinimonas</taxon>
    </lineage>
</organism>
<sequence length="285" mass="31556">MLYLNGRFCRAEDAMISALDRGCLFGDGVYEVIPVYSRNPFRLDEHLARLDASLAAISLPNPHTPLQWAELVREVIRLQAYDDQSVYLHVTRGNAGERDFPFPAGVAPTVLINPSPLVTPSPEAKAKGVRAISHADFRWLRCDIKSLNLLPTVLLREAAKQQGCAECLMFRDGMLSEGAASNVFVVKQGVIACPPKNHLILPGITYDLVIELARQHGVPMEVRPVTEAEVRNADELWMTSSTREVLAIVELDGQAVGDGCVGPMARQLDQYYQDFKRTVMRAGKE</sequence>
<dbReference type="Gene3D" id="3.30.470.10">
    <property type="match status" value="1"/>
</dbReference>
<accession>A0ABQ5YEN1</accession>
<reference evidence="3" key="1">
    <citation type="journal article" date="2019" name="Int. J. Syst. Evol. Microbiol.">
        <title>The Global Catalogue of Microorganisms (GCM) 10K type strain sequencing project: providing services to taxonomists for standard genome sequencing and annotation.</title>
        <authorList>
            <consortium name="The Broad Institute Genomics Platform"/>
            <consortium name="The Broad Institute Genome Sequencing Center for Infectious Disease"/>
            <person name="Wu L."/>
            <person name="Ma J."/>
        </authorList>
    </citation>
    <scope>NUCLEOTIDE SEQUENCE [LARGE SCALE GENOMIC DNA]</scope>
    <source>
        <strain evidence="3">NBRC 110044</strain>
    </source>
</reference>
<dbReference type="PANTHER" id="PTHR42743">
    <property type="entry name" value="AMINO-ACID AMINOTRANSFERASE"/>
    <property type="match status" value="1"/>
</dbReference>
<protein>
    <submittedName>
        <fullName evidence="2">D-amino acid aminotransferase</fullName>
    </submittedName>
</protein>
<dbReference type="InterPro" id="IPR001544">
    <property type="entry name" value="Aminotrans_IV"/>
</dbReference>
<name>A0ABQ5YEN1_9NEIS</name>
<dbReference type="InterPro" id="IPR036038">
    <property type="entry name" value="Aminotransferase-like"/>
</dbReference>
<dbReference type="CDD" id="cd01558">
    <property type="entry name" value="D-AAT_like"/>
    <property type="match status" value="1"/>
</dbReference>
<evidence type="ECO:0000256" key="1">
    <source>
        <dbReference type="ARBA" id="ARBA00009320"/>
    </source>
</evidence>
<gene>
    <name evidence="2" type="ORF">GCM10007907_02040</name>
</gene>
<dbReference type="GO" id="GO:0008483">
    <property type="term" value="F:transaminase activity"/>
    <property type="evidence" value="ECO:0007669"/>
    <property type="project" value="UniProtKB-KW"/>
</dbReference>
<dbReference type="Pfam" id="PF01063">
    <property type="entry name" value="Aminotran_4"/>
    <property type="match status" value="1"/>
</dbReference>
<keyword evidence="2" id="KW-0032">Aminotransferase</keyword>
<dbReference type="EMBL" id="BSOG01000001">
    <property type="protein sequence ID" value="GLR11414.1"/>
    <property type="molecule type" value="Genomic_DNA"/>
</dbReference>
<comment type="similarity">
    <text evidence="1">Belongs to the class-IV pyridoxal-phosphate-dependent aminotransferase family.</text>
</comment>
<dbReference type="SUPFAM" id="SSF56752">
    <property type="entry name" value="D-aminoacid aminotransferase-like PLP-dependent enzymes"/>
    <property type="match status" value="1"/>
</dbReference>
<dbReference type="InterPro" id="IPR050571">
    <property type="entry name" value="Class-IV_PLP-Dep_Aminotrnsfr"/>
</dbReference>